<dbReference type="EC" id="1.1.1.3" evidence="5 18"/>
<dbReference type="UniPathway" id="UPA00050">
    <property type="reaction ID" value="UER00063"/>
</dbReference>
<evidence type="ECO:0000256" key="1">
    <source>
        <dbReference type="ARBA" id="ARBA00001920"/>
    </source>
</evidence>
<evidence type="ECO:0000256" key="16">
    <source>
        <dbReference type="PIRSR" id="PIRSR000098-1"/>
    </source>
</evidence>
<dbReference type="FunFam" id="3.40.50.720:FF:000062">
    <property type="entry name" value="Homoserine dehydrogenase"/>
    <property type="match status" value="1"/>
</dbReference>
<keyword evidence="22" id="KW-1185">Reference proteome</keyword>
<dbReference type="PROSITE" id="PS01042">
    <property type="entry name" value="HOMOSER_DHGENASE"/>
    <property type="match status" value="1"/>
</dbReference>
<dbReference type="PANTHER" id="PTHR43331">
    <property type="entry name" value="HOMOSERINE DEHYDROGENASE"/>
    <property type="match status" value="1"/>
</dbReference>
<feature type="binding site" evidence="17">
    <location>
        <position position="106"/>
    </location>
    <ligand>
        <name>NADPH</name>
        <dbReference type="ChEBI" id="CHEBI:57783"/>
    </ligand>
</feature>
<dbReference type="GO" id="GO:0009086">
    <property type="term" value="P:methionine biosynthetic process"/>
    <property type="evidence" value="ECO:0007669"/>
    <property type="project" value="UniProtKB-KW"/>
</dbReference>
<dbReference type="PROSITE" id="PS51671">
    <property type="entry name" value="ACT"/>
    <property type="match status" value="1"/>
</dbReference>
<evidence type="ECO:0000259" key="20">
    <source>
        <dbReference type="PROSITE" id="PS51671"/>
    </source>
</evidence>
<dbReference type="UniPathway" id="UPA00051">
    <property type="reaction ID" value="UER00465"/>
</dbReference>
<dbReference type="RefSeq" id="WP_115359618.1">
    <property type="nucleotide sequence ID" value="NZ_CP038012.1"/>
</dbReference>
<feature type="binding site" evidence="17">
    <location>
        <begin position="10"/>
        <end position="17"/>
    </location>
    <ligand>
        <name>NADP(+)</name>
        <dbReference type="ChEBI" id="CHEBI:58349"/>
    </ligand>
</feature>
<evidence type="ECO:0000256" key="13">
    <source>
        <dbReference type="ARBA" id="ARBA00023053"/>
    </source>
</evidence>
<evidence type="ECO:0000256" key="6">
    <source>
        <dbReference type="ARBA" id="ARBA00013376"/>
    </source>
</evidence>
<organism evidence="21 22">
    <name type="scientific">Sporosarcina pasteurii</name>
    <name type="common">Bacillus pasteurii</name>
    <dbReference type="NCBI Taxonomy" id="1474"/>
    <lineage>
        <taxon>Bacteria</taxon>
        <taxon>Bacillati</taxon>
        <taxon>Bacillota</taxon>
        <taxon>Bacilli</taxon>
        <taxon>Bacillales</taxon>
        <taxon>Caryophanaceae</taxon>
        <taxon>Sporosarcina</taxon>
    </lineage>
</organism>
<dbReference type="InterPro" id="IPR036291">
    <property type="entry name" value="NAD(P)-bd_dom_sf"/>
</dbReference>
<name>A0A380BB81_SPOPA</name>
<dbReference type="Gene3D" id="3.30.360.10">
    <property type="entry name" value="Dihydrodipicolinate Reductase, domain 2"/>
    <property type="match status" value="1"/>
</dbReference>
<dbReference type="InterPro" id="IPR005106">
    <property type="entry name" value="Asp/hSer_DH_NAD-bd"/>
</dbReference>
<evidence type="ECO:0000256" key="14">
    <source>
        <dbReference type="ARBA" id="ARBA00023167"/>
    </source>
</evidence>
<comment type="cofactor">
    <cofactor evidence="1">
        <name>a metal cation</name>
        <dbReference type="ChEBI" id="CHEBI:25213"/>
    </cofactor>
</comment>
<dbReference type="GO" id="GO:0004412">
    <property type="term" value="F:homoserine dehydrogenase activity"/>
    <property type="evidence" value="ECO:0007669"/>
    <property type="project" value="UniProtKB-EC"/>
</dbReference>
<evidence type="ECO:0000313" key="21">
    <source>
        <dbReference type="EMBL" id="SUI98045.1"/>
    </source>
</evidence>
<dbReference type="InterPro" id="IPR002912">
    <property type="entry name" value="ACT_dom"/>
</dbReference>
<evidence type="ECO:0000256" key="19">
    <source>
        <dbReference type="RuleBase" id="RU004171"/>
    </source>
</evidence>
<dbReference type="SUPFAM" id="SSF55347">
    <property type="entry name" value="Glyceraldehyde-3-phosphate dehydrogenase-like, C-terminal domain"/>
    <property type="match status" value="1"/>
</dbReference>
<dbReference type="Gene3D" id="3.40.50.720">
    <property type="entry name" value="NAD(P)-binding Rossmann-like Domain"/>
    <property type="match status" value="1"/>
</dbReference>
<reference evidence="21 22" key="1">
    <citation type="submission" date="2018-06" db="EMBL/GenBank/DDBJ databases">
        <authorList>
            <consortium name="Pathogen Informatics"/>
            <person name="Doyle S."/>
        </authorList>
    </citation>
    <scope>NUCLEOTIDE SEQUENCE [LARGE SCALE GENOMIC DNA]</scope>
    <source>
        <strain evidence="22">ATCC 11859 / DSM 33 / NCIB 8841 / NCTC 4822</strain>
    </source>
</reference>
<evidence type="ECO:0000256" key="12">
    <source>
        <dbReference type="ARBA" id="ARBA00023027"/>
    </source>
</evidence>
<dbReference type="FunFam" id="3.30.360.10:FF:000005">
    <property type="entry name" value="Homoserine dehydrogenase"/>
    <property type="match status" value="1"/>
</dbReference>
<evidence type="ECO:0000256" key="3">
    <source>
        <dbReference type="ARBA" id="ARBA00005062"/>
    </source>
</evidence>
<sequence length="432" mass="46999">MGNQINIGLLGFGTVGSGVAKIILEHQQDLHHKLGTEVKIKKVLVRDMTKKRETDLPADVFTDDIDEVLNDPSIDLIVEVMGGMNGAKDAIEASLHAGKGVVTANKDLMAVYGPELLRLADENKCDLFYEASVGGGIPLIRTMEDGLASDRISSLTGIVNGTTNFILTKMKQENMSYEDALAEAMELGFAEADPSADVDGIDAARKMVILASLAFSTEVQLDDVFVRGMKEIQDGDVDLAESFGYTVKMAGHAEKDEDGIAVSVEPVFIPNTHPLASVHNEYNAVYIYGAAVGETMLYGPGAGSLPTATSVTADVVAACRNLLLGMNGKRLHSPQYERKVKSDDKRFSRYFHRFLVKDEVGVLTRLSAIYSKYGASLATVVQNPVNDEEDSELVFITHKMSRQQHLDVLEELENTDVVLAVLSHYRVEGEKS</sequence>
<evidence type="ECO:0000256" key="8">
    <source>
        <dbReference type="ARBA" id="ARBA00022697"/>
    </source>
</evidence>
<dbReference type="SUPFAM" id="SSF51735">
    <property type="entry name" value="NAD(P)-binding Rossmann-fold domains"/>
    <property type="match status" value="1"/>
</dbReference>
<evidence type="ECO:0000256" key="9">
    <source>
        <dbReference type="ARBA" id="ARBA00022723"/>
    </source>
</evidence>
<comment type="similarity">
    <text evidence="4 19">Belongs to the homoserine dehydrogenase family.</text>
</comment>
<dbReference type="EMBL" id="UGYZ01000002">
    <property type="protein sequence ID" value="SUI98045.1"/>
    <property type="molecule type" value="Genomic_DNA"/>
</dbReference>
<evidence type="ECO:0000256" key="7">
    <source>
        <dbReference type="ARBA" id="ARBA00022605"/>
    </source>
</evidence>
<dbReference type="InterPro" id="IPR045865">
    <property type="entry name" value="ACT-like_dom_sf"/>
</dbReference>
<dbReference type="InterPro" id="IPR019811">
    <property type="entry name" value="HDH_CS"/>
</dbReference>
<evidence type="ECO:0000256" key="2">
    <source>
        <dbReference type="ARBA" id="ARBA00005056"/>
    </source>
</evidence>
<keyword evidence="11 18" id="KW-0560">Oxidoreductase</keyword>
<evidence type="ECO:0000256" key="4">
    <source>
        <dbReference type="ARBA" id="ARBA00006753"/>
    </source>
</evidence>
<evidence type="ECO:0000256" key="17">
    <source>
        <dbReference type="PIRSR" id="PIRSR000098-2"/>
    </source>
</evidence>
<dbReference type="Pfam" id="PF03447">
    <property type="entry name" value="NAD_binding_3"/>
    <property type="match status" value="1"/>
</dbReference>
<keyword evidence="9" id="KW-0479">Metal-binding</keyword>
<protein>
    <recommendedName>
        <fullName evidence="6 18">Homoserine dehydrogenase</fullName>
        <ecNumber evidence="5 18">1.1.1.3</ecNumber>
    </recommendedName>
</protein>
<evidence type="ECO:0000256" key="11">
    <source>
        <dbReference type="ARBA" id="ARBA00023002"/>
    </source>
</evidence>
<dbReference type="SUPFAM" id="SSF55021">
    <property type="entry name" value="ACT-like"/>
    <property type="match status" value="1"/>
</dbReference>
<dbReference type="GO" id="GO:0046872">
    <property type="term" value="F:metal ion binding"/>
    <property type="evidence" value="ECO:0007669"/>
    <property type="project" value="UniProtKB-KW"/>
</dbReference>
<keyword evidence="14 18" id="KW-0486">Methionine biosynthesis</keyword>
<dbReference type="AlphaFoldDB" id="A0A380BB81"/>
<evidence type="ECO:0000256" key="15">
    <source>
        <dbReference type="ARBA" id="ARBA00048841"/>
    </source>
</evidence>
<comment type="pathway">
    <text evidence="3 18">Amino-acid biosynthesis; L-methionine biosynthesis via de novo pathway; L-homoserine from L-aspartate: step 3/3.</text>
</comment>
<keyword evidence="8 18" id="KW-0791">Threonine biosynthesis</keyword>
<evidence type="ECO:0000256" key="18">
    <source>
        <dbReference type="RuleBase" id="RU000579"/>
    </source>
</evidence>
<feature type="binding site" evidence="17">
    <location>
        <position position="191"/>
    </location>
    <ligand>
        <name>L-homoserine</name>
        <dbReference type="ChEBI" id="CHEBI:57476"/>
    </ligand>
</feature>
<keyword evidence="12" id="KW-0520">NAD</keyword>
<dbReference type="GO" id="GO:0009088">
    <property type="term" value="P:threonine biosynthetic process"/>
    <property type="evidence" value="ECO:0007669"/>
    <property type="project" value="UniProtKB-UniPathway"/>
</dbReference>
<accession>A0A380BB81</accession>
<dbReference type="Pfam" id="PF00742">
    <property type="entry name" value="Homoserine_dh"/>
    <property type="match status" value="1"/>
</dbReference>
<feature type="active site" description="Proton donor" evidence="16">
    <location>
        <position position="206"/>
    </location>
</feature>
<gene>
    <name evidence="21" type="primary">hom_1</name>
    <name evidence="21" type="ORF">NCTC4822_00039</name>
</gene>
<dbReference type="OrthoDB" id="9808167at2"/>
<keyword evidence="10 17" id="KW-0521">NADP</keyword>
<comment type="catalytic activity">
    <reaction evidence="15">
        <text>L-homoserine + NADP(+) = L-aspartate 4-semialdehyde + NADPH + H(+)</text>
        <dbReference type="Rhea" id="RHEA:15761"/>
        <dbReference type="ChEBI" id="CHEBI:15378"/>
        <dbReference type="ChEBI" id="CHEBI:57476"/>
        <dbReference type="ChEBI" id="CHEBI:57783"/>
        <dbReference type="ChEBI" id="CHEBI:58349"/>
        <dbReference type="ChEBI" id="CHEBI:537519"/>
        <dbReference type="EC" id="1.1.1.3"/>
    </reaction>
    <physiologicalReaction direction="right-to-left" evidence="15">
        <dbReference type="Rhea" id="RHEA:15763"/>
    </physiologicalReaction>
</comment>
<dbReference type="Gene3D" id="3.30.70.260">
    <property type="match status" value="1"/>
</dbReference>
<proteinExistence type="inferred from homology"/>
<dbReference type="PIRSF" id="PIRSF000098">
    <property type="entry name" value="Homoser_dehydrog"/>
    <property type="match status" value="1"/>
</dbReference>
<evidence type="ECO:0000256" key="10">
    <source>
        <dbReference type="ARBA" id="ARBA00022857"/>
    </source>
</evidence>
<dbReference type="NCBIfam" id="NF004976">
    <property type="entry name" value="PRK06349.1"/>
    <property type="match status" value="1"/>
</dbReference>
<dbReference type="InterPro" id="IPR001342">
    <property type="entry name" value="HDH_cat"/>
</dbReference>
<dbReference type="GO" id="GO:0050661">
    <property type="term" value="F:NADP binding"/>
    <property type="evidence" value="ECO:0007669"/>
    <property type="project" value="InterPro"/>
</dbReference>
<dbReference type="PANTHER" id="PTHR43331:SF1">
    <property type="entry name" value="HOMOSERINE DEHYDROGENASE"/>
    <property type="match status" value="1"/>
</dbReference>
<keyword evidence="7 18" id="KW-0028">Amino-acid biosynthesis</keyword>
<evidence type="ECO:0000313" key="22">
    <source>
        <dbReference type="Proteomes" id="UP000254519"/>
    </source>
</evidence>
<dbReference type="Proteomes" id="UP000254519">
    <property type="component" value="Unassembled WGS sequence"/>
</dbReference>
<keyword evidence="13" id="KW-0915">Sodium</keyword>
<dbReference type="InterPro" id="IPR016204">
    <property type="entry name" value="HDH"/>
</dbReference>
<comment type="pathway">
    <text evidence="2 18">Amino-acid biosynthesis; L-threonine biosynthesis; L-threonine from L-aspartate: step 3/5.</text>
</comment>
<dbReference type="CDD" id="cd04881">
    <property type="entry name" value="ACT_HSDH-Hom"/>
    <property type="match status" value="1"/>
</dbReference>
<feature type="domain" description="ACT" evidence="20">
    <location>
        <begin position="351"/>
        <end position="426"/>
    </location>
</feature>
<evidence type="ECO:0000256" key="5">
    <source>
        <dbReference type="ARBA" id="ARBA00013213"/>
    </source>
</evidence>